<evidence type="ECO:0000313" key="6">
    <source>
        <dbReference type="Proteomes" id="UP000197587"/>
    </source>
</evidence>
<dbReference type="Proteomes" id="UP000197587">
    <property type="component" value="Unassembled WGS sequence"/>
</dbReference>
<organism evidence="5 6">
    <name type="scientific">Kaistella haifensis DSM 19056</name>
    <dbReference type="NCBI Taxonomy" id="1450526"/>
    <lineage>
        <taxon>Bacteria</taxon>
        <taxon>Pseudomonadati</taxon>
        <taxon>Bacteroidota</taxon>
        <taxon>Flavobacteriia</taxon>
        <taxon>Flavobacteriales</taxon>
        <taxon>Weeksellaceae</taxon>
        <taxon>Chryseobacterium group</taxon>
        <taxon>Kaistella</taxon>
    </lineage>
</organism>
<dbReference type="GO" id="GO:0016787">
    <property type="term" value="F:hydrolase activity"/>
    <property type="evidence" value="ECO:0007669"/>
    <property type="project" value="UniProtKB-KW"/>
</dbReference>
<comment type="caution">
    <text evidence="5">The sequence shown here is derived from an EMBL/GenBank/DDBJ whole genome shotgun (WGS) entry which is preliminary data.</text>
</comment>
<keyword evidence="1" id="KW-0540">Nuclease</keyword>
<evidence type="ECO:0000259" key="4">
    <source>
        <dbReference type="PROSITE" id="PS50830"/>
    </source>
</evidence>
<dbReference type="InterPro" id="IPR002071">
    <property type="entry name" value="Thermonucl_AS"/>
</dbReference>
<dbReference type="PANTHER" id="PTHR12302:SF3">
    <property type="entry name" value="SERINE_THREONINE-PROTEIN KINASE 31"/>
    <property type="match status" value="1"/>
</dbReference>
<proteinExistence type="predicted"/>
<dbReference type="RefSeq" id="WP_031501709.1">
    <property type="nucleotide sequence ID" value="NZ_JASZ02000019.1"/>
</dbReference>
<dbReference type="EMBL" id="JASZ02000019">
    <property type="protein sequence ID" value="OWK97832.1"/>
    <property type="molecule type" value="Genomic_DNA"/>
</dbReference>
<keyword evidence="6" id="KW-1185">Reference proteome</keyword>
<dbReference type="Pfam" id="PF00565">
    <property type="entry name" value="SNase"/>
    <property type="match status" value="1"/>
</dbReference>
<accession>A0A2D0A676</accession>
<evidence type="ECO:0000313" key="5">
    <source>
        <dbReference type="EMBL" id="OWK97832.1"/>
    </source>
</evidence>
<dbReference type="GO" id="GO:0004519">
    <property type="term" value="F:endonuclease activity"/>
    <property type="evidence" value="ECO:0007669"/>
    <property type="project" value="UniProtKB-KW"/>
</dbReference>
<protein>
    <recommendedName>
        <fullName evidence="4">TNase-like domain-containing protein</fullName>
    </recommendedName>
</protein>
<dbReference type="CDD" id="cd00175">
    <property type="entry name" value="SNc"/>
    <property type="match status" value="1"/>
</dbReference>
<dbReference type="PANTHER" id="PTHR12302">
    <property type="entry name" value="EBNA2 BINDING PROTEIN P100"/>
    <property type="match status" value="1"/>
</dbReference>
<sequence>MRQPLFIIFFILFSSLKINAQVSGKFYSIKRVSDGDTVVIQDESDNQYKIRFIGIDAPESRNVGNRKQVQVFGSEAKTHLKKLLFNKKIRLEFDVQKIDRYGRTLAYVYLENGVFLNQYLLAKGYARIATFPPNIKYVEDFRKLEEKARRNKLGMWMYY</sequence>
<evidence type="ECO:0000256" key="3">
    <source>
        <dbReference type="ARBA" id="ARBA00022801"/>
    </source>
</evidence>
<dbReference type="PROSITE" id="PS50830">
    <property type="entry name" value="TNASE_3"/>
    <property type="match status" value="1"/>
</dbReference>
<dbReference type="InterPro" id="IPR035437">
    <property type="entry name" value="SNase_OB-fold_sf"/>
</dbReference>
<dbReference type="PROSITE" id="PS01284">
    <property type="entry name" value="TNASE_2"/>
    <property type="match status" value="1"/>
</dbReference>
<reference evidence="5 6" key="1">
    <citation type="submission" date="2014-01" db="EMBL/GenBank/DDBJ databases">
        <authorList>
            <consortium name="Genome Consortium for Active Teaching"/>
            <person name="Sontag T.C."/>
            <person name="Newman J.D."/>
        </authorList>
    </citation>
    <scope>NUCLEOTIDE SEQUENCE [LARGE SCALE GENOMIC DNA]</scope>
    <source>
        <strain evidence="5 6">DSM 19056</strain>
    </source>
</reference>
<evidence type="ECO:0000256" key="2">
    <source>
        <dbReference type="ARBA" id="ARBA00022759"/>
    </source>
</evidence>
<dbReference type="AlphaFoldDB" id="A0A2D0A676"/>
<name>A0A2D0A676_9FLAO</name>
<evidence type="ECO:0000256" key="1">
    <source>
        <dbReference type="ARBA" id="ARBA00022722"/>
    </source>
</evidence>
<keyword evidence="3" id="KW-0378">Hydrolase</keyword>
<dbReference type="InterPro" id="IPR016071">
    <property type="entry name" value="Staphylococal_nuclease_OB-fold"/>
</dbReference>
<dbReference type="Gene3D" id="2.40.50.90">
    <property type="match status" value="1"/>
</dbReference>
<dbReference type="GO" id="GO:0003676">
    <property type="term" value="F:nucleic acid binding"/>
    <property type="evidence" value="ECO:0007669"/>
    <property type="project" value="InterPro"/>
</dbReference>
<keyword evidence="2" id="KW-0255">Endonuclease</keyword>
<gene>
    <name evidence="5" type="ORF">AP75_09335</name>
</gene>
<feature type="domain" description="TNase-like" evidence="4">
    <location>
        <begin position="29"/>
        <end position="158"/>
    </location>
</feature>
<dbReference type="SMART" id="SM00318">
    <property type="entry name" value="SNc"/>
    <property type="match status" value="1"/>
</dbReference>
<dbReference type="SUPFAM" id="SSF50199">
    <property type="entry name" value="Staphylococcal nuclease"/>
    <property type="match status" value="1"/>
</dbReference>
<reference evidence="5 6" key="2">
    <citation type="submission" date="2017-05" db="EMBL/GenBank/DDBJ databases">
        <title>Genome of Chryseobacterium haifense.</title>
        <authorList>
            <person name="Newman J.D."/>
        </authorList>
    </citation>
    <scope>NUCLEOTIDE SEQUENCE [LARGE SCALE GENOMIC DNA]</scope>
    <source>
        <strain evidence="5 6">DSM 19056</strain>
    </source>
</reference>